<evidence type="ECO:0000313" key="2">
    <source>
        <dbReference type="Proteomes" id="UP000397656"/>
    </source>
</evidence>
<evidence type="ECO:0000313" key="1">
    <source>
        <dbReference type="EMBL" id="QOT81062.1"/>
    </source>
</evidence>
<name>A0A7M2HA88_9BURK</name>
<proteinExistence type="predicted"/>
<dbReference type="EMBL" id="CP062804">
    <property type="protein sequence ID" value="QOT81062.1"/>
    <property type="molecule type" value="Genomic_DNA"/>
</dbReference>
<dbReference type="Proteomes" id="UP000397656">
    <property type="component" value="Chromosome 2"/>
</dbReference>
<protein>
    <submittedName>
        <fullName evidence="1">Transposase</fullName>
    </submittedName>
</protein>
<sequence>MRLLIDQSFGVSYNEARVRRILDSLGFSPNGQTDALSNATRTPCWCGSKRPGPRSKSVCGSNGRLSSLTSLGSRNDPRACTWAPEGQTPVIRFHCNWKHVSAIAGLSYHNCLFRIYDGAIKSAQIVDFLKALRAHLKRRQMIIWDGAAQPAQRLNGRLHLAQKCA</sequence>
<organism evidence="1 2">
    <name type="scientific">Cupriavidus basilensis</name>
    <dbReference type="NCBI Taxonomy" id="68895"/>
    <lineage>
        <taxon>Bacteria</taxon>
        <taxon>Pseudomonadati</taxon>
        <taxon>Pseudomonadota</taxon>
        <taxon>Betaproteobacteria</taxon>
        <taxon>Burkholderiales</taxon>
        <taxon>Burkholderiaceae</taxon>
        <taxon>Cupriavidus</taxon>
    </lineage>
</organism>
<dbReference type="AlphaFoldDB" id="A0A7M2HA88"/>
<reference evidence="1 2" key="1">
    <citation type="submission" date="2020-10" db="EMBL/GenBank/DDBJ databases">
        <title>Complete genome sequence of Cupriavidus basilensis CCUG 49340T.</title>
        <authorList>
            <person name="Salva-Serra F."/>
            <person name="Donoso R.A."/>
            <person name="Cho K.H."/>
            <person name="Yoo J.A."/>
            <person name="Lee K."/>
            <person name="Yoon S.-H."/>
            <person name="Perez-Pantoja D."/>
            <person name="Moore E.R.B."/>
        </authorList>
    </citation>
    <scope>NUCLEOTIDE SEQUENCE [LARGE SCALE GENOMIC DNA]</scope>
    <source>
        <strain evidence="2">CCUG 49340</strain>
    </source>
</reference>
<accession>A0A7M2HA88</accession>
<gene>
    <name evidence="1" type="ORF">F7R26_027215</name>
</gene>